<dbReference type="AlphaFoldDB" id="A0A0U1P036"/>
<dbReference type="GO" id="GO:0016702">
    <property type="term" value="F:oxidoreductase activity, acting on single donors with incorporation of molecular oxygen, incorporation of two atoms of oxygen"/>
    <property type="evidence" value="ECO:0007669"/>
    <property type="project" value="UniProtKB-ARBA"/>
</dbReference>
<dbReference type="EMBL" id="CVRB01000003">
    <property type="protein sequence ID" value="CRK83607.1"/>
    <property type="molecule type" value="Genomic_DNA"/>
</dbReference>
<evidence type="ECO:0000256" key="1">
    <source>
        <dbReference type="ARBA" id="ARBA00023002"/>
    </source>
</evidence>
<protein>
    <submittedName>
        <fullName evidence="3">Extradiol ring-cleavage dioxygenase class III</fullName>
    </submittedName>
</protein>
<organism evidence="3 4">
    <name type="scientific">Neobacillus massiliamazoniensis</name>
    <dbReference type="NCBI Taxonomy" id="1499688"/>
    <lineage>
        <taxon>Bacteria</taxon>
        <taxon>Bacillati</taxon>
        <taxon>Bacillota</taxon>
        <taxon>Bacilli</taxon>
        <taxon>Bacillales</taxon>
        <taxon>Bacillaceae</taxon>
        <taxon>Neobacillus</taxon>
    </lineage>
</organism>
<evidence type="ECO:0000313" key="4">
    <source>
        <dbReference type="Proteomes" id="UP000199087"/>
    </source>
</evidence>
<dbReference type="InterPro" id="IPR004183">
    <property type="entry name" value="Xdiol_dOase_suB"/>
</dbReference>
<dbReference type="RefSeq" id="WP_090636338.1">
    <property type="nucleotide sequence ID" value="NZ_CVRB01000003.1"/>
</dbReference>
<dbReference type="PANTHER" id="PTHR30096">
    <property type="entry name" value="4,5-DOPA DIOXYGENASE EXTRADIOL-LIKE PROTEIN"/>
    <property type="match status" value="1"/>
</dbReference>
<accession>A0A0U1P036</accession>
<dbReference type="SUPFAM" id="SSF53213">
    <property type="entry name" value="LigB-like"/>
    <property type="match status" value="1"/>
</dbReference>
<dbReference type="OrthoDB" id="1676816at2"/>
<dbReference type="Proteomes" id="UP000199087">
    <property type="component" value="Unassembled WGS sequence"/>
</dbReference>
<dbReference type="GO" id="GO:0008198">
    <property type="term" value="F:ferrous iron binding"/>
    <property type="evidence" value="ECO:0007669"/>
    <property type="project" value="InterPro"/>
</dbReference>
<dbReference type="Gene3D" id="3.40.830.10">
    <property type="entry name" value="LigB-like"/>
    <property type="match status" value="1"/>
</dbReference>
<dbReference type="Pfam" id="PF02900">
    <property type="entry name" value="LigB"/>
    <property type="match status" value="1"/>
</dbReference>
<feature type="domain" description="Extradiol ring-cleavage dioxygenase class III enzyme subunit B" evidence="2">
    <location>
        <begin position="9"/>
        <end position="263"/>
    </location>
</feature>
<reference evidence="4" key="1">
    <citation type="submission" date="2015-05" db="EMBL/GenBank/DDBJ databases">
        <authorList>
            <person name="Urmite Genomes"/>
        </authorList>
    </citation>
    <scope>NUCLEOTIDE SEQUENCE [LARGE SCALE GENOMIC DNA]</scope>
    <source>
        <strain evidence="4">LF1</strain>
    </source>
</reference>
<keyword evidence="4" id="KW-1185">Reference proteome</keyword>
<proteinExistence type="predicted"/>
<sequence>MGEIIGAGIISHVPTIMLPKEVRLELNNGKDFTVVTGMYQLRSEILDKLKPDTIVIFDTHWHTTFETVVDGRAHYKGFHTSDELPRSLCDIPYDYDGDPELANLIEEVAEGKEDTWVHVSRNPYLDVHYGTVNLVHYLHRGEKILSVSCAQTGEPDDFLKFGQVLREAIDKSNRRVVLLGSGGLSHRFWPLSVIRQHESADLSHVFTQEARAMDEKVIQLLSEGKHKEVIELMPEYRKHAPEGRFGHYLMMASALGGSQCTSRGVQLSEYEASVGTGQVHIWFDKPEKGWA</sequence>
<dbReference type="STRING" id="1499688.BN000_03579"/>
<evidence type="ECO:0000259" key="2">
    <source>
        <dbReference type="Pfam" id="PF02900"/>
    </source>
</evidence>
<gene>
    <name evidence="3" type="ORF">BN000_03579</name>
</gene>
<keyword evidence="1" id="KW-0560">Oxidoreductase</keyword>
<evidence type="ECO:0000313" key="3">
    <source>
        <dbReference type="EMBL" id="CRK83607.1"/>
    </source>
</evidence>
<keyword evidence="3" id="KW-0223">Dioxygenase</keyword>
<name>A0A0U1P036_9BACI</name>
<dbReference type="PANTHER" id="PTHR30096:SF9">
    <property type="entry name" value="4-HYDROXYPHENYLACETATE CATABOLISM PROTEIN"/>
    <property type="match status" value="1"/>
</dbReference>